<evidence type="ECO:0000259" key="4">
    <source>
        <dbReference type="PROSITE" id="PS50932"/>
    </source>
</evidence>
<keyword evidence="1" id="KW-0805">Transcription regulation</keyword>
<dbReference type="Pfam" id="PF00532">
    <property type="entry name" value="Peripla_BP_1"/>
    <property type="match status" value="1"/>
</dbReference>
<dbReference type="Pfam" id="PF00356">
    <property type="entry name" value="LacI"/>
    <property type="match status" value="1"/>
</dbReference>
<dbReference type="InterPro" id="IPR028082">
    <property type="entry name" value="Peripla_BP_I"/>
</dbReference>
<dbReference type="Gene3D" id="3.40.50.2300">
    <property type="match status" value="2"/>
</dbReference>
<dbReference type="SMART" id="SM00354">
    <property type="entry name" value="HTH_LACI"/>
    <property type="match status" value="1"/>
</dbReference>
<dbReference type="SUPFAM" id="SSF47413">
    <property type="entry name" value="lambda repressor-like DNA-binding domains"/>
    <property type="match status" value="1"/>
</dbReference>
<dbReference type="InterPro" id="IPR010982">
    <property type="entry name" value="Lambda_DNA-bd_dom_sf"/>
</dbReference>
<dbReference type="PROSITE" id="PS50932">
    <property type="entry name" value="HTH_LACI_2"/>
    <property type="match status" value="1"/>
</dbReference>
<keyword evidence="3" id="KW-0804">Transcription</keyword>
<sequence>MLRPRKSCGVALSPESRVSVATLDHVAQHAGVSKATASRALSRPSLVSPATVARVLDSARVLGFVPNRTARALAGGRTGLVAIVVPTLENSFFTPIIRGAQEQAAASGLHLTIAVHGLDSPADIAAFDTLSRQVDGFLIAAPRGADEVVYPAAAGIPSVLIDREIAGLPSVSADTATAFGELARGFIDRGHTSIAFVGGPDRSWQNTQRIAAVQAAAAGRCTLTVLGPYPATVASGVTATAAIVESGATAVISYAAAISLGLIFGLNARGLAVPGDIIVSADDSVVAALNLRGAPSIEVDGEELGRQAMHRLIERIDAPPHSGVLPDAAATKLPVPVRWSPID</sequence>
<gene>
    <name evidence="5" type="ORF">CTB96_10870</name>
</gene>
<dbReference type="GO" id="GO:0000976">
    <property type="term" value="F:transcription cis-regulatory region binding"/>
    <property type="evidence" value="ECO:0007669"/>
    <property type="project" value="TreeGrafter"/>
</dbReference>
<dbReference type="SUPFAM" id="SSF53822">
    <property type="entry name" value="Periplasmic binding protein-like I"/>
    <property type="match status" value="1"/>
</dbReference>
<keyword evidence="2" id="KW-0238">DNA-binding</keyword>
<evidence type="ECO:0000256" key="1">
    <source>
        <dbReference type="ARBA" id="ARBA00023015"/>
    </source>
</evidence>
<accession>A0A317ZLB3</accession>
<dbReference type="Proteomes" id="UP000246722">
    <property type="component" value="Unassembled WGS sequence"/>
</dbReference>
<keyword evidence="6" id="KW-1185">Reference proteome</keyword>
<comment type="caution">
    <text evidence="5">The sequence shown here is derived from an EMBL/GenBank/DDBJ whole genome shotgun (WGS) entry which is preliminary data.</text>
</comment>
<dbReference type="PANTHER" id="PTHR30146">
    <property type="entry name" value="LACI-RELATED TRANSCRIPTIONAL REPRESSOR"/>
    <property type="match status" value="1"/>
</dbReference>
<name>A0A317ZLB3_9MICO</name>
<evidence type="ECO:0000256" key="2">
    <source>
        <dbReference type="ARBA" id="ARBA00023125"/>
    </source>
</evidence>
<evidence type="ECO:0000256" key="3">
    <source>
        <dbReference type="ARBA" id="ARBA00023163"/>
    </source>
</evidence>
<dbReference type="EMBL" id="QHLY01000012">
    <property type="protein sequence ID" value="PXA67251.1"/>
    <property type="molecule type" value="Genomic_DNA"/>
</dbReference>
<feature type="domain" description="HTH lacI-type" evidence="4">
    <location>
        <begin position="21"/>
        <end position="75"/>
    </location>
</feature>
<reference evidence="5 6" key="1">
    <citation type="submission" date="2018-05" db="EMBL/GenBank/DDBJ databases">
        <title>Genetic diversity of glacier-inhabiting Cryobacterium bacteria in China and description of Cryobacterium mengkeensis sp. nov. and Arthrobacter glacialis sp. nov.</title>
        <authorList>
            <person name="Liu Q."/>
            <person name="Xin Y.-H."/>
        </authorList>
    </citation>
    <scope>NUCLEOTIDE SEQUENCE [LARGE SCALE GENOMIC DNA]</scope>
    <source>
        <strain evidence="5 6">SK-1</strain>
    </source>
</reference>
<dbReference type="Gene3D" id="1.10.260.40">
    <property type="entry name" value="lambda repressor-like DNA-binding domains"/>
    <property type="match status" value="1"/>
</dbReference>
<dbReference type="CDD" id="cd06267">
    <property type="entry name" value="PBP1_LacI_sugar_binding-like"/>
    <property type="match status" value="1"/>
</dbReference>
<dbReference type="GO" id="GO:0003700">
    <property type="term" value="F:DNA-binding transcription factor activity"/>
    <property type="evidence" value="ECO:0007669"/>
    <property type="project" value="TreeGrafter"/>
</dbReference>
<evidence type="ECO:0000313" key="6">
    <source>
        <dbReference type="Proteomes" id="UP000246722"/>
    </source>
</evidence>
<dbReference type="OrthoDB" id="3258243at2"/>
<dbReference type="PANTHER" id="PTHR30146:SF109">
    <property type="entry name" value="HTH-TYPE TRANSCRIPTIONAL REGULATOR GALS"/>
    <property type="match status" value="1"/>
</dbReference>
<dbReference type="InterPro" id="IPR000843">
    <property type="entry name" value="HTH_LacI"/>
</dbReference>
<dbReference type="AlphaFoldDB" id="A0A317ZLB3"/>
<proteinExistence type="predicted"/>
<organism evidence="5 6">
    <name type="scientific">Cryobacterium arcticum</name>
    <dbReference type="NCBI Taxonomy" id="670052"/>
    <lineage>
        <taxon>Bacteria</taxon>
        <taxon>Bacillati</taxon>
        <taxon>Actinomycetota</taxon>
        <taxon>Actinomycetes</taxon>
        <taxon>Micrococcales</taxon>
        <taxon>Microbacteriaceae</taxon>
        <taxon>Cryobacterium</taxon>
    </lineage>
</organism>
<protein>
    <submittedName>
        <fullName evidence="5">LacI family transcriptional regulator</fullName>
    </submittedName>
</protein>
<dbReference type="CDD" id="cd01392">
    <property type="entry name" value="HTH_LacI"/>
    <property type="match status" value="1"/>
</dbReference>
<dbReference type="InterPro" id="IPR001761">
    <property type="entry name" value="Peripla_BP/Lac1_sug-bd_dom"/>
</dbReference>
<evidence type="ECO:0000313" key="5">
    <source>
        <dbReference type="EMBL" id="PXA67251.1"/>
    </source>
</evidence>